<feature type="compositionally biased region" description="Polar residues" evidence="4">
    <location>
        <begin position="345"/>
        <end position="358"/>
    </location>
</feature>
<comment type="similarity">
    <text evidence="1 3">Belongs to the ETS family.</text>
</comment>
<accession>A0A3S1HHW8</accession>
<dbReference type="InterPro" id="IPR046328">
    <property type="entry name" value="ETS_fam"/>
</dbReference>
<evidence type="ECO:0000313" key="7">
    <source>
        <dbReference type="Proteomes" id="UP000271974"/>
    </source>
</evidence>
<dbReference type="Gene3D" id="1.10.10.10">
    <property type="entry name" value="Winged helix-like DNA-binding domain superfamily/Winged helix DNA-binding domain"/>
    <property type="match status" value="1"/>
</dbReference>
<proteinExistence type="inferred from homology"/>
<dbReference type="PANTHER" id="PTHR11849:SF190">
    <property type="entry name" value="ETS-DOMAIN PROTEIN"/>
    <property type="match status" value="1"/>
</dbReference>
<dbReference type="AlphaFoldDB" id="A0A3S1HHW8"/>
<evidence type="ECO:0000256" key="2">
    <source>
        <dbReference type="ARBA" id="ARBA00023125"/>
    </source>
</evidence>
<comment type="subcellular location">
    <subcellularLocation>
        <location evidence="3">Nucleus</location>
    </subcellularLocation>
</comment>
<feature type="compositionally biased region" description="Low complexity" evidence="4">
    <location>
        <begin position="170"/>
        <end position="197"/>
    </location>
</feature>
<sequence length="508" mass="55866">MFNQDNHIHVRNLHLEICNGVFGEPNRGTPKNALIQAPGVGTGTGIENMQPGSWAQLSSRDPFLPWRPLERARHNSGRSLSLNHGGFATGGGDKPVCAEERSEGNEDLVVYELGGDVKVVGLQGLGTYPIDQDFSSSFSSLASTFNQSQTFTAPISPISSSPSLLEFGCPSSSSTPPPSHRGSMSSPSSCSDPSPSWFSPLNSEHLKSHQFNNSAVCPIPSRHRSSMLPPSISETDRFNQGQSLAVPSQDIASNSMSSPSLSSASSSSKNNSSSYRYQETMTTTLCRQNVADIARSNQQVQSHTISSSWTFSSSSSLSPSPFMKQQESHFFSPGPSTSPSPSVWHDNSTPTDPDDTLSSLMPARLGKDQMDKSMYPAASDEDVIAMEYDALDASDVKKKAPRRNRNNSAKTGNHLWEFVRDLLQDPKFNPKLLKWEDKENGVFRFVQSEQVARLWGKKKNNPMMTYEKLSRAMRFCRKTGFFNAVPRTGKFPKKLCFMFGEKAHGWKD</sequence>
<feature type="region of interest" description="Disordered" evidence="4">
    <location>
        <begin position="166"/>
        <end position="197"/>
    </location>
</feature>
<feature type="compositionally biased region" description="Low complexity" evidence="4">
    <location>
        <begin position="332"/>
        <end position="342"/>
    </location>
</feature>
<dbReference type="PANTHER" id="PTHR11849">
    <property type="entry name" value="ETS"/>
    <property type="match status" value="1"/>
</dbReference>
<dbReference type="GO" id="GO:0030154">
    <property type="term" value="P:cell differentiation"/>
    <property type="evidence" value="ECO:0007669"/>
    <property type="project" value="TreeGrafter"/>
</dbReference>
<dbReference type="STRING" id="188477.A0A3S1HHW8"/>
<dbReference type="GO" id="GO:0005634">
    <property type="term" value="C:nucleus"/>
    <property type="evidence" value="ECO:0007669"/>
    <property type="project" value="UniProtKB-SubCell"/>
</dbReference>
<feature type="compositionally biased region" description="Low complexity" evidence="4">
    <location>
        <begin position="253"/>
        <end position="274"/>
    </location>
</feature>
<dbReference type="GO" id="GO:0000981">
    <property type="term" value="F:DNA-binding transcription factor activity, RNA polymerase II-specific"/>
    <property type="evidence" value="ECO:0007669"/>
    <property type="project" value="TreeGrafter"/>
</dbReference>
<dbReference type="SMART" id="SM00413">
    <property type="entry name" value="ETS"/>
    <property type="match status" value="1"/>
</dbReference>
<dbReference type="EMBL" id="RQTK01000433">
    <property type="protein sequence ID" value="RUS79705.1"/>
    <property type="molecule type" value="Genomic_DNA"/>
</dbReference>
<comment type="caution">
    <text evidence="6">The sequence shown here is derived from an EMBL/GenBank/DDBJ whole genome shotgun (WGS) entry which is preliminary data.</text>
</comment>
<feature type="region of interest" description="Disordered" evidence="4">
    <location>
        <begin position="214"/>
        <end position="236"/>
    </location>
</feature>
<gene>
    <name evidence="6" type="ORF">EGW08_012539</name>
</gene>
<dbReference type="InterPro" id="IPR000418">
    <property type="entry name" value="Ets_dom"/>
</dbReference>
<keyword evidence="2 3" id="KW-0238">DNA-binding</keyword>
<evidence type="ECO:0000256" key="4">
    <source>
        <dbReference type="SAM" id="MobiDB-lite"/>
    </source>
</evidence>
<keyword evidence="7" id="KW-1185">Reference proteome</keyword>
<dbReference type="Proteomes" id="UP000271974">
    <property type="component" value="Unassembled WGS sequence"/>
</dbReference>
<dbReference type="GO" id="GO:0043565">
    <property type="term" value="F:sequence-specific DNA binding"/>
    <property type="evidence" value="ECO:0007669"/>
    <property type="project" value="InterPro"/>
</dbReference>
<dbReference type="SUPFAM" id="SSF46785">
    <property type="entry name" value="Winged helix' DNA-binding domain"/>
    <property type="match status" value="1"/>
</dbReference>
<dbReference type="PRINTS" id="PR00454">
    <property type="entry name" value="ETSDOMAIN"/>
</dbReference>
<feature type="domain" description="ETS" evidence="5">
    <location>
        <begin position="413"/>
        <end position="475"/>
    </location>
</feature>
<evidence type="ECO:0000259" key="5">
    <source>
        <dbReference type="PROSITE" id="PS50061"/>
    </source>
</evidence>
<evidence type="ECO:0000256" key="3">
    <source>
        <dbReference type="RuleBase" id="RU004019"/>
    </source>
</evidence>
<dbReference type="InterPro" id="IPR036388">
    <property type="entry name" value="WH-like_DNA-bd_sf"/>
</dbReference>
<dbReference type="OrthoDB" id="5961210at2759"/>
<feature type="region of interest" description="Disordered" evidence="4">
    <location>
        <begin position="250"/>
        <end position="276"/>
    </location>
</feature>
<protein>
    <recommendedName>
        <fullName evidence="5">ETS domain-containing protein</fullName>
    </recommendedName>
</protein>
<evidence type="ECO:0000256" key="1">
    <source>
        <dbReference type="ARBA" id="ARBA00005562"/>
    </source>
</evidence>
<dbReference type="InterPro" id="IPR036390">
    <property type="entry name" value="WH_DNA-bd_sf"/>
</dbReference>
<feature type="region of interest" description="Disordered" evidence="4">
    <location>
        <begin position="316"/>
        <end position="358"/>
    </location>
</feature>
<evidence type="ECO:0000313" key="6">
    <source>
        <dbReference type="EMBL" id="RUS79705.1"/>
    </source>
</evidence>
<dbReference type="Pfam" id="PF00178">
    <property type="entry name" value="Ets"/>
    <property type="match status" value="1"/>
</dbReference>
<name>A0A3S1HHW8_ELYCH</name>
<dbReference type="PROSITE" id="PS50061">
    <property type="entry name" value="ETS_DOMAIN_3"/>
    <property type="match status" value="1"/>
</dbReference>
<reference evidence="6 7" key="1">
    <citation type="submission" date="2019-01" db="EMBL/GenBank/DDBJ databases">
        <title>A draft genome assembly of the solar-powered sea slug Elysia chlorotica.</title>
        <authorList>
            <person name="Cai H."/>
            <person name="Li Q."/>
            <person name="Fang X."/>
            <person name="Li J."/>
            <person name="Curtis N.E."/>
            <person name="Altenburger A."/>
            <person name="Shibata T."/>
            <person name="Feng M."/>
            <person name="Maeda T."/>
            <person name="Schwartz J.A."/>
            <person name="Shigenobu S."/>
            <person name="Lundholm N."/>
            <person name="Nishiyama T."/>
            <person name="Yang H."/>
            <person name="Hasebe M."/>
            <person name="Li S."/>
            <person name="Pierce S.K."/>
            <person name="Wang J."/>
        </authorList>
    </citation>
    <scope>NUCLEOTIDE SEQUENCE [LARGE SCALE GENOMIC DNA]</scope>
    <source>
        <strain evidence="6">EC2010</strain>
        <tissue evidence="6">Whole organism of an adult</tissue>
    </source>
</reference>
<organism evidence="6 7">
    <name type="scientific">Elysia chlorotica</name>
    <name type="common">Eastern emerald elysia</name>
    <name type="synonym">Sea slug</name>
    <dbReference type="NCBI Taxonomy" id="188477"/>
    <lineage>
        <taxon>Eukaryota</taxon>
        <taxon>Metazoa</taxon>
        <taxon>Spiralia</taxon>
        <taxon>Lophotrochozoa</taxon>
        <taxon>Mollusca</taxon>
        <taxon>Gastropoda</taxon>
        <taxon>Heterobranchia</taxon>
        <taxon>Euthyneura</taxon>
        <taxon>Panpulmonata</taxon>
        <taxon>Sacoglossa</taxon>
        <taxon>Placobranchoidea</taxon>
        <taxon>Plakobranchidae</taxon>
        <taxon>Elysia</taxon>
    </lineage>
</organism>
<keyword evidence="3" id="KW-0539">Nucleus</keyword>